<dbReference type="RefSeq" id="WP_245719841.1">
    <property type="nucleotide sequence ID" value="NZ_FMTT01000067.1"/>
</dbReference>
<dbReference type="AlphaFoldDB" id="A0A1G4TTS5"/>
<feature type="domain" description="BIG2" evidence="2">
    <location>
        <begin position="781"/>
        <end position="861"/>
    </location>
</feature>
<feature type="domain" description="BIG2" evidence="2">
    <location>
        <begin position="116"/>
        <end position="196"/>
    </location>
</feature>
<dbReference type="STRING" id="624147.SAMN04487970_106711"/>
<dbReference type="SUPFAM" id="SSF49373">
    <property type="entry name" value="Invasin/intimin cell-adhesion fragments"/>
    <property type="match status" value="9"/>
</dbReference>
<name>A0A1G4TTS5_9BACL</name>
<dbReference type="Pfam" id="PF02368">
    <property type="entry name" value="Big_2"/>
    <property type="match status" value="1"/>
</dbReference>
<feature type="domain" description="BIG2" evidence="2">
    <location>
        <begin position="280"/>
        <end position="362"/>
    </location>
</feature>
<feature type="domain" description="BIG2" evidence="2">
    <location>
        <begin position="446"/>
        <end position="529"/>
    </location>
</feature>
<evidence type="ECO:0000256" key="1">
    <source>
        <dbReference type="SAM" id="SignalP"/>
    </source>
</evidence>
<dbReference type="Gene3D" id="2.60.40.1080">
    <property type="match status" value="10"/>
</dbReference>
<protein>
    <submittedName>
        <fullName evidence="3">Ig-like domain (Group 2)</fullName>
    </submittedName>
</protein>
<sequence length="863" mass="91650">MRFRMQKVFLLLLTVVLSTCSFGVMSASAADVITKLVLNKNELSLDVGSTANLTATAIYDNGKTETVTIKTEWNSEDPNIASVYAGVITAKAEGDVIITAKYMTEQVPVKVKVTKRVKSLISDKQKIDLRKGQSEQVKLKAYYEDGSSEDVTAKAEWTIDNGTIATLFNGKVTAQGSGSGTITAKFSNQSISIPLTVEVVKRVDADKSRVSLLLNQSETIRLLATYPDGTTEDVTESANWTSDNSDVADALKGKITGYGPGQANITATYGTKTAKIKVDVDNAIKLDLSKQNLLMKKSTTEQLKLTATYPNGNTEDITERAEWSSSDDTIVYVVKGKISANKTGEATVKAKYGEKTVTVTVDVDVPRRLELSKDTITLNSGKSEQLTLDATYADGSSEDVTSQAKWTSDKETIASIINGKVTAVKAGEATITAQYGEKTVTAKVLVDIPNVLVPSKNKVNFQIGATEQITLKAVYPDGVNQDGLEKKAEWTSSNDQIAEVRGGMITGIGTGTATITAKFGNRSTTIQVSVGVLKTLNADATSLVLKKGDVRTIKLDASYTDGKTNNVAQDAEWTSSNPAVASVSEGTIKALASGETTITAKVDTKTVTITVQVDMASTLKANPASIQMDLGESRTIKLTSIDANGKSEDVAGTAEWTSVSPTIAQVEKGVVTALARGKTTITAKFGGKTVSIPVDIGSVQDLVPDKRYIPMKTGGTFQVKLTATMADGTTKDVTSQAQWKSTNYKLLEVENGLVKAIASGSASISATFNGKSITIPVDIDRLKYLKTDVVTANMKPGETLNVKAIATFMDGSDLDVTVSGLWNSTNIRVADVKDGVIKATGKGRATLTVGYASKKTTILVTVN</sequence>
<evidence type="ECO:0000313" key="4">
    <source>
        <dbReference type="Proteomes" id="UP000198601"/>
    </source>
</evidence>
<feature type="domain" description="BIG2" evidence="2">
    <location>
        <begin position="532"/>
        <end position="612"/>
    </location>
</feature>
<accession>A0A1G4TTS5</accession>
<reference evidence="4" key="1">
    <citation type="submission" date="2016-10" db="EMBL/GenBank/DDBJ databases">
        <authorList>
            <person name="Varghese N."/>
            <person name="Submissions S."/>
        </authorList>
    </citation>
    <scope>NUCLEOTIDE SEQUENCE [LARGE SCALE GENOMIC DNA]</scope>
    <source>
        <strain evidence="4">CGMCC 1.8946</strain>
    </source>
</reference>
<evidence type="ECO:0000259" key="2">
    <source>
        <dbReference type="SMART" id="SM00635"/>
    </source>
</evidence>
<dbReference type="InterPro" id="IPR008964">
    <property type="entry name" value="Invasin/intimin_cell_adhesion"/>
</dbReference>
<feature type="domain" description="BIG2" evidence="2">
    <location>
        <begin position="32"/>
        <end position="112"/>
    </location>
</feature>
<evidence type="ECO:0000313" key="3">
    <source>
        <dbReference type="EMBL" id="SCW84748.1"/>
    </source>
</evidence>
<dbReference type="Proteomes" id="UP000198601">
    <property type="component" value="Unassembled WGS sequence"/>
</dbReference>
<feature type="domain" description="BIG2" evidence="2">
    <location>
        <begin position="365"/>
        <end position="445"/>
    </location>
</feature>
<dbReference type="InterPro" id="IPR003343">
    <property type="entry name" value="Big_2"/>
</dbReference>
<feature type="signal peptide" evidence="1">
    <location>
        <begin position="1"/>
        <end position="29"/>
    </location>
</feature>
<keyword evidence="1" id="KW-0732">Signal</keyword>
<proteinExistence type="predicted"/>
<dbReference type="SMART" id="SM00635">
    <property type="entry name" value="BID_2"/>
    <property type="match status" value="10"/>
</dbReference>
<dbReference type="EMBL" id="FMTT01000067">
    <property type="protein sequence ID" value="SCW84748.1"/>
    <property type="molecule type" value="Genomic_DNA"/>
</dbReference>
<feature type="domain" description="BIG2" evidence="2">
    <location>
        <begin position="199"/>
        <end position="279"/>
    </location>
</feature>
<feature type="domain" description="BIG2" evidence="2">
    <location>
        <begin position="702"/>
        <end position="778"/>
    </location>
</feature>
<keyword evidence="4" id="KW-1185">Reference proteome</keyword>
<organism evidence="3 4">
    <name type="scientific">Paenibacillus tianmuensis</name>
    <dbReference type="NCBI Taxonomy" id="624147"/>
    <lineage>
        <taxon>Bacteria</taxon>
        <taxon>Bacillati</taxon>
        <taxon>Bacillota</taxon>
        <taxon>Bacilli</taxon>
        <taxon>Bacillales</taxon>
        <taxon>Paenibacillaceae</taxon>
        <taxon>Paenibacillus</taxon>
    </lineage>
</organism>
<gene>
    <name evidence="3" type="ORF">SAMN04487970_106711</name>
</gene>
<feature type="domain" description="BIG2" evidence="2">
    <location>
        <begin position="615"/>
        <end position="695"/>
    </location>
</feature>
<feature type="chain" id="PRO_5011602451" evidence="1">
    <location>
        <begin position="30"/>
        <end position="863"/>
    </location>
</feature>